<protein>
    <submittedName>
        <fullName evidence="1">Uncharacterized protein</fullName>
    </submittedName>
</protein>
<name>A0A5R9JB52_9PROT</name>
<dbReference type="AlphaFoldDB" id="A0A5R9JB52"/>
<accession>A0A5R9JB52</accession>
<organism evidence="1 2">
    <name type="scientific">Lichenicoccus roseus</name>
    <dbReference type="NCBI Taxonomy" id="2683649"/>
    <lineage>
        <taxon>Bacteria</taxon>
        <taxon>Pseudomonadati</taxon>
        <taxon>Pseudomonadota</taxon>
        <taxon>Alphaproteobacteria</taxon>
        <taxon>Acetobacterales</taxon>
        <taxon>Acetobacteraceae</taxon>
        <taxon>Lichenicoccus</taxon>
    </lineage>
</organism>
<gene>
    <name evidence="1" type="ORF">FE263_16340</name>
</gene>
<evidence type="ECO:0000313" key="1">
    <source>
        <dbReference type="EMBL" id="TLU71468.1"/>
    </source>
</evidence>
<sequence>MAPTGLLNRPLARHDFGIAPEHNQSVRSFMARCASDGGLMSLRGNGIRSQTIANAVAKGPIGRDRAWQQIERAMVVPPLVAEPRVRVWRYLIGRDHPFVLPDDRPGKASLGRDAVEVRYAAMGNLHTGLIMGGGSWSFAVSDHAVGRIYQRSPGVDPRQAILEAHDGLLSLTAGDVAIMLDRGFWTVPTASGAFLVNVRMMVLASELEIPARDREVGVFVFADTYLDQDALQPAQEAEAALLQRREPRYLGGALCPAALRPPIHLPPEALQ</sequence>
<dbReference type="EMBL" id="VCDI01000006">
    <property type="protein sequence ID" value="TLU71468.1"/>
    <property type="molecule type" value="Genomic_DNA"/>
</dbReference>
<dbReference type="Proteomes" id="UP000305654">
    <property type="component" value="Unassembled WGS sequence"/>
</dbReference>
<comment type="caution">
    <text evidence="1">The sequence shown here is derived from an EMBL/GenBank/DDBJ whole genome shotgun (WGS) entry which is preliminary data.</text>
</comment>
<dbReference type="RefSeq" id="WP_171034148.1">
    <property type="nucleotide sequence ID" value="NZ_VCDI01000006.1"/>
</dbReference>
<keyword evidence="2" id="KW-1185">Reference proteome</keyword>
<reference evidence="1 2" key="1">
    <citation type="submission" date="2019-05" db="EMBL/GenBank/DDBJ databases">
        <authorList>
            <person name="Pankratov T."/>
            <person name="Grouzdev D."/>
        </authorList>
    </citation>
    <scope>NUCLEOTIDE SEQUENCE [LARGE SCALE GENOMIC DNA]</scope>
    <source>
        <strain evidence="1 2">KEBCLARHB70R</strain>
    </source>
</reference>
<proteinExistence type="predicted"/>
<evidence type="ECO:0000313" key="2">
    <source>
        <dbReference type="Proteomes" id="UP000305654"/>
    </source>
</evidence>